<evidence type="ECO:0000313" key="1">
    <source>
        <dbReference type="EMBL" id="SOB57070.1"/>
    </source>
</evidence>
<dbReference type="RefSeq" id="WP_097010384.1">
    <property type="nucleotide sequence ID" value="NZ_LT907975.1"/>
</dbReference>
<proteinExistence type="predicted"/>
<dbReference type="SUPFAM" id="SSF53335">
    <property type="entry name" value="S-adenosyl-L-methionine-dependent methyltransferases"/>
    <property type="match status" value="1"/>
</dbReference>
<keyword evidence="1" id="KW-0808">Transferase</keyword>
<sequence>MAEKSYDLTLPMDKLIDIAVNKFGDVEFQDVAVGGESFKVLQIKNMQQYIDKLMDKTRAGKSVVLPLWAKLWPASMVMGHSLSKFSLSDDAEVLEIGGGAALSALVLARRGFSVTVTDIDQDALLFSRINALKNDVGERFTVVSSDFQNGLGKHYDCIVACELLYEEKQFDLLASFIDKNLVQAESGEVFLSLDLKRVAQNFFKESSEVFKIMKSTATFKEQDTGEAKPVNLFRFKRK</sequence>
<dbReference type="KEGG" id="pprf:DPRO_0191"/>
<name>A0A2C8F4X0_9BACT</name>
<keyword evidence="2" id="KW-1185">Reference proteome</keyword>
<dbReference type="Pfam" id="PF10294">
    <property type="entry name" value="Methyltransf_16"/>
    <property type="match status" value="1"/>
</dbReference>
<dbReference type="InterPro" id="IPR029063">
    <property type="entry name" value="SAM-dependent_MTases_sf"/>
</dbReference>
<accession>A0A2C8F4X0</accession>
<organism evidence="1 2">
    <name type="scientific">Pseudodesulfovibrio profundus</name>
    <dbReference type="NCBI Taxonomy" id="57320"/>
    <lineage>
        <taxon>Bacteria</taxon>
        <taxon>Pseudomonadati</taxon>
        <taxon>Thermodesulfobacteriota</taxon>
        <taxon>Desulfovibrionia</taxon>
        <taxon>Desulfovibrionales</taxon>
        <taxon>Desulfovibrionaceae</taxon>
    </lineage>
</organism>
<dbReference type="PANTHER" id="PTHR14614">
    <property type="entry name" value="HEPATOCELLULAR CARCINOMA-ASSOCIATED ANTIGEN"/>
    <property type="match status" value="1"/>
</dbReference>
<evidence type="ECO:0000313" key="2">
    <source>
        <dbReference type="Proteomes" id="UP000219215"/>
    </source>
</evidence>
<dbReference type="AlphaFoldDB" id="A0A2C8F4X0"/>
<dbReference type="EMBL" id="LT907975">
    <property type="protein sequence ID" value="SOB57070.1"/>
    <property type="molecule type" value="Genomic_DNA"/>
</dbReference>
<dbReference type="InterPro" id="IPR019410">
    <property type="entry name" value="Methyltransf_16"/>
</dbReference>
<reference evidence="2" key="1">
    <citation type="submission" date="2017-09" db="EMBL/GenBank/DDBJ databases">
        <authorList>
            <person name="Regsiter A."/>
            <person name="William W."/>
        </authorList>
    </citation>
    <scope>NUCLEOTIDE SEQUENCE [LARGE SCALE GENOMIC DNA]</scope>
    <source>
        <strain evidence="2">500-1</strain>
    </source>
</reference>
<dbReference type="PANTHER" id="PTHR14614:SF132">
    <property type="entry name" value="PROTEIN-LYSINE METHYLTRANSFERASE C42C1.13"/>
    <property type="match status" value="1"/>
</dbReference>
<dbReference type="Proteomes" id="UP000219215">
    <property type="component" value="Chromosome DPRO"/>
</dbReference>
<keyword evidence="1" id="KW-0489">Methyltransferase</keyword>
<dbReference type="OrthoDB" id="5450760at2"/>
<dbReference type="GO" id="GO:0008168">
    <property type="term" value="F:methyltransferase activity"/>
    <property type="evidence" value="ECO:0007669"/>
    <property type="project" value="UniProtKB-KW"/>
</dbReference>
<gene>
    <name evidence="1" type="ORF">DPRO_0191</name>
</gene>
<dbReference type="GO" id="GO:0032259">
    <property type="term" value="P:methylation"/>
    <property type="evidence" value="ECO:0007669"/>
    <property type="project" value="UniProtKB-KW"/>
</dbReference>
<protein>
    <submittedName>
        <fullName evidence="1">Methyltransferase small</fullName>
    </submittedName>
</protein>
<dbReference type="Gene3D" id="3.40.50.150">
    <property type="entry name" value="Vaccinia Virus protein VP39"/>
    <property type="match status" value="1"/>
</dbReference>
<dbReference type="CDD" id="cd02440">
    <property type="entry name" value="AdoMet_MTases"/>
    <property type="match status" value="1"/>
</dbReference>